<dbReference type="PANTHER" id="PTHR34820:SF4">
    <property type="entry name" value="INNER MEMBRANE PROTEIN YEBZ"/>
    <property type="match status" value="1"/>
</dbReference>
<organism evidence="9 10">
    <name type="scientific">Microbacterium aerolatum</name>
    <dbReference type="NCBI Taxonomy" id="153731"/>
    <lineage>
        <taxon>Bacteria</taxon>
        <taxon>Bacillati</taxon>
        <taxon>Actinomycetota</taxon>
        <taxon>Actinomycetes</taxon>
        <taxon>Micrococcales</taxon>
        <taxon>Microbacteriaceae</taxon>
        <taxon>Microbacterium</taxon>
    </lineage>
</organism>
<feature type="transmembrane region" description="Helical" evidence="6">
    <location>
        <begin position="175"/>
        <end position="195"/>
    </location>
</feature>
<dbReference type="GO" id="GO:0042597">
    <property type="term" value="C:periplasmic space"/>
    <property type="evidence" value="ECO:0007669"/>
    <property type="project" value="InterPro"/>
</dbReference>
<reference evidence="9 10" key="1">
    <citation type="submission" date="2019-07" db="EMBL/GenBank/DDBJ databases">
        <title>Whole genome shotgun sequence of Microbacterium aerolatum NBRC 103071.</title>
        <authorList>
            <person name="Hosoyama A."/>
            <person name="Uohara A."/>
            <person name="Ohji S."/>
            <person name="Ichikawa N."/>
        </authorList>
    </citation>
    <scope>NUCLEOTIDE SEQUENCE [LARGE SCALE GENOMIC DNA]</scope>
    <source>
        <strain evidence="9 10">NBRC 103071</strain>
    </source>
</reference>
<evidence type="ECO:0000256" key="4">
    <source>
        <dbReference type="ARBA" id="ARBA00023008"/>
    </source>
</evidence>
<sequence length="211" mass="21595">MRTLTSSRSTAPLALAATLLAAFVFLFAWPQPASAHDALVDSSPAADSTVETLPGELTLTFSAALIGGDGSTEIVVTDAAGESVTDGAAELDGAMVTQPLVAEADAGQYQVLWKVVSSDGHPTSGEFAFTVATSTLPAEPSAAPTETVAPTPDETQTAAPAEDPSMESIASFSPGWLIGGAVVLLVVAILLFLLLRRRGPRDSESDTPAER</sequence>
<evidence type="ECO:0000259" key="8">
    <source>
        <dbReference type="Pfam" id="PF04234"/>
    </source>
</evidence>
<keyword evidence="4" id="KW-0186">Copper</keyword>
<evidence type="ECO:0000256" key="6">
    <source>
        <dbReference type="SAM" id="Phobius"/>
    </source>
</evidence>
<feature type="signal peptide" evidence="7">
    <location>
        <begin position="1"/>
        <end position="35"/>
    </location>
</feature>
<comment type="caution">
    <text evidence="9">The sequence shown here is derived from an EMBL/GenBank/DDBJ whole genome shotgun (WGS) entry which is preliminary data.</text>
</comment>
<feature type="domain" description="CopC" evidence="8">
    <location>
        <begin position="36"/>
        <end position="131"/>
    </location>
</feature>
<dbReference type="PANTHER" id="PTHR34820">
    <property type="entry name" value="INNER MEMBRANE PROTEIN YEBZ"/>
    <property type="match status" value="1"/>
</dbReference>
<dbReference type="GO" id="GO:0046688">
    <property type="term" value="P:response to copper ion"/>
    <property type="evidence" value="ECO:0007669"/>
    <property type="project" value="InterPro"/>
</dbReference>
<accession>A0A511AHA6</accession>
<evidence type="ECO:0000256" key="5">
    <source>
        <dbReference type="SAM" id="MobiDB-lite"/>
    </source>
</evidence>
<keyword evidence="6" id="KW-0812">Transmembrane</keyword>
<keyword evidence="2" id="KW-0479">Metal-binding</keyword>
<dbReference type="Pfam" id="PF04234">
    <property type="entry name" value="CopC"/>
    <property type="match status" value="1"/>
</dbReference>
<dbReference type="InterPro" id="IPR014755">
    <property type="entry name" value="Cu-Rt/internalin_Ig-like"/>
</dbReference>
<dbReference type="Proteomes" id="UP000321225">
    <property type="component" value="Unassembled WGS sequence"/>
</dbReference>
<dbReference type="EMBL" id="BJUW01000014">
    <property type="protein sequence ID" value="GEK87519.1"/>
    <property type="molecule type" value="Genomic_DNA"/>
</dbReference>
<dbReference type="GO" id="GO:0005507">
    <property type="term" value="F:copper ion binding"/>
    <property type="evidence" value="ECO:0007669"/>
    <property type="project" value="InterPro"/>
</dbReference>
<dbReference type="GO" id="GO:0006825">
    <property type="term" value="P:copper ion transport"/>
    <property type="evidence" value="ECO:0007669"/>
    <property type="project" value="InterPro"/>
</dbReference>
<dbReference type="GO" id="GO:0030313">
    <property type="term" value="C:cell envelope"/>
    <property type="evidence" value="ECO:0007669"/>
    <property type="project" value="UniProtKB-SubCell"/>
</dbReference>
<dbReference type="InterPro" id="IPR032694">
    <property type="entry name" value="CopC/D"/>
</dbReference>
<keyword evidence="6" id="KW-1133">Transmembrane helix</keyword>
<keyword evidence="10" id="KW-1185">Reference proteome</keyword>
<keyword evidence="3 7" id="KW-0732">Signal</keyword>
<evidence type="ECO:0000256" key="3">
    <source>
        <dbReference type="ARBA" id="ARBA00022729"/>
    </source>
</evidence>
<dbReference type="AlphaFoldDB" id="A0A511AHA6"/>
<dbReference type="GO" id="GO:0005886">
    <property type="term" value="C:plasma membrane"/>
    <property type="evidence" value="ECO:0007669"/>
    <property type="project" value="TreeGrafter"/>
</dbReference>
<dbReference type="Gene3D" id="2.60.40.1220">
    <property type="match status" value="1"/>
</dbReference>
<protein>
    <recommendedName>
        <fullName evidence="8">CopC domain-containing protein</fullName>
    </recommendedName>
</protein>
<evidence type="ECO:0000256" key="2">
    <source>
        <dbReference type="ARBA" id="ARBA00022723"/>
    </source>
</evidence>
<gene>
    <name evidence="9" type="ORF">MAE01_26950</name>
</gene>
<evidence type="ECO:0000256" key="7">
    <source>
        <dbReference type="SAM" id="SignalP"/>
    </source>
</evidence>
<dbReference type="InterPro" id="IPR007348">
    <property type="entry name" value="CopC_dom"/>
</dbReference>
<dbReference type="OrthoDB" id="5242236at2"/>
<dbReference type="SUPFAM" id="SSF81296">
    <property type="entry name" value="E set domains"/>
    <property type="match status" value="1"/>
</dbReference>
<evidence type="ECO:0000256" key="1">
    <source>
        <dbReference type="ARBA" id="ARBA00004196"/>
    </source>
</evidence>
<keyword evidence="6" id="KW-0472">Membrane</keyword>
<name>A0A511AHA6_9MICO</name>
<proteinExistence type="predicted"/>
<evidence type="ECO:0000313" key="10">
    <source>
        <dbReference type="Proteomes" id="UP000321225"/>
    </source>
</evidence>
<dbReference type="RefSeq" id="WP_147040220.1">
    <property type="nucleotide sequence ID" value="NZ_BJUW01000014.1"/>
</dbReference>
<feature type="chain" id="PRO_5022214780" description="CopC domain-containing protein" evidence="7">
    <location>
        <begin position="36"/>
        <end position="211"/>
    </location>
</feature>
<feature type="region of interest" description="Disordered" evidence="5">
    <location>
        <begin position="138"/>
        <end position="165"/>
    </location>
</feature>
<dbReference type="InterPro" id="IPR014756">
    <property type="entry name" value="Ig_E-set"/>
</dbReference>
<comment type="subcellular location">
    <subcellularLocation>
        <location evidence="1">Cell envelope</location>
    </subcellularLocation>
</comment>
<evidence type="ECO:0000313" key="9">
    <source>
        <dbReference type="EMBL" id="GEK87519.1"/>
    </source>
</evidence>